<evidence type="ECO:0000313" key="1">
    <source>
        <dbReference type="EMBL" id="OSK93125.1"/>
    </source>
</evidence>
<evidence type="ECO:0000313" key="2">
    <source>
        <dbReference type="Proteomes" id="UP000193942"/>
    </source>
</evidence>
<dbReference type="Proteomes" id="UP000193942">
    <property type="component" value="Unassembled WGS sequence"/>
</dbReference>
<gene>
    <name evidence="1" type="ORF">ECXG_04857</name>
</gene>
<reference evidence="1 2" key="1">
    <citation type="submission" date="2010-04" db="EMBL/GenBank/DDBJ databases">
        <title>The Genome Sequence of Escherichia coli TA447.</title>
        <authorList>
            <consortium name="The Broad Institute Genome Sequencing Platform"/>
            <consortium name="The Broad Institute Genome Sequencing Center for Infectious Disease"/>
            <person name="Feldgarden M."/>
            <person name="Gordon D.M."/>
            <person name="Johnson J.R."/>
            <person name="Johnston B.D."/>
            <person name="Young S."/>
            <person name="Zeng Q."/>
            <person name="Koehrsen M."/>
            <person name="Alvarado L."/>
            <person name="Berlin A.M."/>
            <person name="Borenstein D."/>
            <person name="Chapman S.B."/>
            <person name="Chen Z."/>
            <person name="Engels R."/>
            <person name="Freedman E."/>
            <person name="Gellesch M."/>
            <person name="Goldberg J."/>
            <person name="Griggs A."/>
            <person name="Gujja S."/>
            <person name="Heilman E.R."/>
            <person name="Heiman D.I."/>
            <person name="Hepburn T.A."/>
            <person name="Howarth C."/>
            <person name="Jen D."/>
            <person name="Larson L."/>
            <person name="Mehta T."/>
            <person name="Park D."/>
            <person name="Pearson M."/>
            <person name="Richards J."/>
            <person name="Roberts A."/>
            <person name="Saif S."/>
            <person name="Shea T.D."/>
            <person name="Shenoy N."/>
            <person name="Sisk P."/>
            <person name="Stolte C."/>
            <person name="Sykes S.N."/>
            <person name="Walk T."/>
            <person name="White J."/>
            <person name="Yandava C."/>
            <person name="Haas B."/>
            <person name="Henn M.R."/>
            <person name="Nusbaum C."/>
            <person name="Birren B."/>
        </authorList>
    </citation>
    <scope>NUCLEOTIDE SEQUENCE [LARGE SCALE GENOMIC DNA]</scope>
    <source>
        <strain evidence="1 2">TA447</strain>
    </source>
</reference>
<dbReference type="EMBL" id="ADIZ01000029">
    <property type="protein sequence ID" value="OSK93125.1"/>
    <property type="molecule type" value="Genomic_DNA"/>
</dbReference>
<accession>A0A1X3IYQ1</accession>
<dbReference type="AlphaFoldDB" id="A0A1X3IYQ1"/>
<sequence>MAPSLIDENYSKQLNEMSSLADGKAILQTFHFATHYGDVVRFVEKCVSSSEYDTFLEVYLLPSYNPEFQLDEIERVMDDEGANSFEAAEHIITIGIVDATPDEPQMIGRFAYKDFSFIGGDGSDYIGKQIRGAYLEPPYNAARIGSTAYSFILDKYGHLICDNFQTVLGASMWSGTMRKFGDVMIYDTVNKCIVDKLGDRAKGINTGFQPWDIGNLSTTRLANEWGDRELCYEKGSRTNIVHIISRQ</sequence>
<protein>
    <submittedName>
        <fullName evidence="1">Uncharacterized protein</fullName>
    </submittedName>
</protein>
<organism evidence="1 2">
    <name type="scientific">Escherichia coli TA447</name>
    <dbReference type="NCBI Taxonomy" id="656447"/>
    <lineage>
        <taxon>Bacteria</taxon>
        <taxon>Pseudomonadati</taxon>
        <taxon>Pseudomonadota</taxon>
        <taxon>Gammaproteobacteria</taxon>
        <taxon>Enterobacterales</taxon>
        <taxon>Enterobacteriaceae</taxon>
        <taxon>Escherichia</taxon>
    </lineage>
</organism>
<proteinExistence type="predicted"/>
<dbReference type="RefSeq" id="WP_236127325.1">
    <property type="nucleotide sequence ID" value="NZ_ADIZ01000029.1"/>
</dbReference>
<name>A0A1X3IYQ1_ECOLX</name>
<comment type="caution">
    <text evidence="1">The sequence shown here is derived from an EMBL/GenBank/DDBJ whole genome shotgun (WGS) entry which is preliminary data.</text>
</comment>